<dbReference type="Proteomes" id="UP000249467">
    <property type="component" value="Unassembled WGS sequence"/>
</dbReference>
<name>A0A2W4Y7I2_9CYAN</name>
<dbReference type="EMBL" id="QBML01000019">
    <property type="protein sequence ID" value="PZO39208.1"/>
    <property type="molecule type" value="Genomic_DNA"/>
</dbReference>
<accession>A0A2W4Y7I2</accession>
<proteinExistence type="predicted"/>
<evidence type="ECO:0000313" key="2">
    <source>
        <dbReference type="Proteomes" id="UP000249467"/>
    </source>
</evidence>
<protein>
    <submittedName>
        <fullName evidence="1">Uncharacterized protein</fullName>
    </submittedName>
</protein>
<gene>
    <name evidence="1" type="ORF">DCF19_14655</name>
</gene>
<reference evidence="1 2" key="1">
    <citation type="submission" date="2018-04" db="EMBL/GenBank/DDBJ databases">
        <authorList>
            <person name="Go L.Y."/>
            <person name="Mitchell J.A."/>
        </authorList>
    </citation>
    <scope>NUCLEOTIDE SEQUENCE [LARGE SCALE GENOMIC DNA]</scope>
    <source>
        <strain evidence="1">ULC066bin1</strain>
    </source>
</reference>
<comment type="caution">
    <text evidence="1">The sequence shown here is derived from an EMBL/GenBank/DDBJ whole genome shotgun (WGS) entry which is preliminary data.</text>
</comment>
<evidence type="ECO:0000313" key="1">
    <source>
        <dbReference type="EMBL" id="PZO39208.1"/>
    </source>
</evidence>
<sequence>MKLDRFVLAQTMAFLIAIPPQSKLAKLLNFCLTAKAGENNTGIKILEMTCELMEKPSKLPYWSQDIMGLELDYTTEEWVDLGEMGIKNALAAIFKSNL</sequence>
<dbReference type="AlphaFoldDB" id="A0A2W4Y7I2"/>
<reference evidence="1 2" key="2">
    <citation type="submission" date="2018-06" db="EMBL/GenBank/DDBJ databases">
        <title>Metagenomic assembly of (sub)arctic Cyanobacteria and their associated microbiome from non-axenic cultures.</title>
        <authorList>
            <person name="Baurain D."/>
        </authorList>
    </citation>
    <scope>NUCLEOTIDE SEQUENCE [LARGE SCALE GENOMIC DNA]</scope>
    <source>
        <strain evidence="1">ULC066bin1</strain>
    </source>
</reference>
<organism evidence="1 2">
    <name type="scientific">Pseudanabaena frigida</name>
    <dbReference type="NCBI Taxonomy" id="945775"/>
    <lineage>
        <taxon>Bacteria</taxon>
        <taxon>Bacillati</taxon>
        <taxon>Cyanobacteriota</taxon>
        <taxon>Cyanophyceae</taxon>
        <taxon>Pseudanabaenales</taxon>
        <taxon>Pseudanabaenaceae</taxon>
        <taxon>Pseudanabaena</taxon>
    </lineage>
</organism>